<evidence type="ECO:0000256" key="1">
    <source>
        <dbReference type="ARBA" id="ARBA00022723"/>
    </source>
</evidence>
<dbReference type="Pfam" id="PF13499">
    <property type="entry name" value="EF-hand_7"/>
    <property type="match status" value="1"/>
</dbReference>
<dbReference type="InterPro" id="IPR040365">
    <property type="entry name" value="EFHD1/2"/>
</dbReference>
<dbReference type="PANTHER" id="PTHR13025:SF6">
    <property type="entry name" value="EF-HAND DOMAIN-CONTAINING PROTEIN-RELATED"/>
    <property type="match status" value="1"/>
</dbReference>
<comment type="caution">
    <text evidence="4">The sequence shown here is derived from an EMBL/GenBank/DDBJ whole genome shotgun (WGS) entry which is preliminary data.</text>
</comment>
<name>A0A8J1UVW5_OWEFU</name>
<evidence type="ECO:0000256" key="3">
    <source>
        <dbReference type="ARBA" id="ARBA00022837"/>
    </source>
</evidence>
<keyword evidence="3" id="KW-0106">Calcium</keyword>
<evidence type="ECO:0000313" key="5">
    <source>
        <dbReference type="Proteomes" id="UP000749559"/>
    </source>
</evidence>
<dbReference type="AlphaFoldDB" id="A0A8J1UVW5"/>
<accession>A0A8J1UVW5</accession>
<protein>
    <submittedName>
        <fullName evidence="4">Uncharacterized protein</fullName>
    </submittedName>
</protein>
<dbReference type="GO" id="GO:0005509">
    <property type="term" value="F:calcium ion binding"/>
    <property type="evidence" value="ECO:0007669"/>
    <property type="project" value="InterPro"/>
</dbReference>
<organism evidence="4 5">
    <name type="scientific">Owenia fusiformis</name>
    <name type="common">Polychaete worm</name>
    <dbReference type="NCBI Taxonomy" id="6347"/>
    <lineage>
        <taxon>Eukaryota</taxon>
        <taxon>Metazoa</taxon>
        <taxon>Spiralia</taxon>
        <taxon>Lophotrochozoa</taxon>
        <taxon>Annelida</taxon>
        <taxon>Polychaeta</taxon>
        <taxon>Sedentaria</taxon>
        <taxon>Canalipalpata</taxon>
        <taxon>Sabellida</taxon>
        <taxon>Oweniida</taxon>
        <taxon>Oweniidae</taxon>
        <taxon>Owenia</taxon>
    </lineage>
</organism>
<proteinExistence type="predicted"/>
<gene>
    <name evidence="4" type="ORF">OFUS_LOCUS24636</name>
</gene>
<dbReference type="SUPFAM" id="SSF47473">
    <property type="entry name" value="EF-hand"/>
    <property type="match status" value="1"/>
</dbReference>
<reference evidence="4" key="1">
    <citation type="submission" date="2022-03" db="EMBL/GenBank/DDBJ databases">
        <authorList>
            <person name="Martin C."/>
        </authorList>
    </citation>
    <scope>NUCLEOTIDE SEQUENCE</scope>
</reference>
<dbReference type="PANTHER" id="PTHR13025">
    <property type="entry name" value="EF-HAND DOMAIN-CONTAINING PROTEIN D"/>
    <property type="match status" value="1"/>
</dbReference>
<keyword evidence="5" id="KW-1185">Reference proteome</keyword>
<evidence type="ECO:0000313" key="4">
    <source>
        <dbReference type="EMBL" id="CAH1800795.1"/>
    </source>
</evidence>
<dbReference type="InterPro" id="IPR002048">
    <property type="entry name" value="EF_hand_dom"/>
</dbReference>
<dbReference type="Gene3D" id="1.10.238.10">
    <property type="entry name" value="EF-hand"/>
    <property type="match status" value="1"/>
</dbReference>
<keyword evidence="2" id="KW-0677">Repeat</keyword>
<sequence>MGNIISFPVVNPPITFEMDTDFAPTGERIVEKKRRTNRFERITEDFFQYLLEERAEIIKAKQKFLEVDMEAILARYPRWTADDIQDYKTQFQTFDPNLDGLIDFNELCSVLDELGDKTTTATRRKYFDQVDVDRSNGIDFEEFLELIWVVSKPKDPELDSDEEAENEEAGNQLGELCLKGGETAQRVRRLSVVQQMQQGLF</sequence>
<keyword evidence="1" id="KW-0479">Metal-binding</keyword>
<dbReference type="SMART" id="SM00054">
    <property type="entry name" value="EFh"/>
    <property type="match status" value="2"/>
</dbReference>
<dbReference type="OrthoDB" id="343296at2759"/>
<evidence type="ECO:0000256" key="2">
    <source>
        <dbReference type="ARBA" id="ARBA00022737"/>
    </source>
</evidence>
<dbReference type="Proteomes" id="UP000749559">
    <property type="component" value="Unassembled WGS sequence"/>
</dbReference>
<dbReference type="PROSITE" id="PS50222">
    <property type="entry name" value="EF_HAND_2"/>
    <property type="match status" value="2"/>
</dbReference>
<dbReference type="CDD" id="cd00051">
    <property type="entry name" value="EFh"/>
    <property type="match status" value="1"/>
</dbReference>
<dbReference type="InterPro" id="IPR011992">
    <property type="entry name" value="EF-hand-dom_pair"/>
</dbReference>
<dbReference type="EMBL" id="CAIIXF020000012">
    <property type="protein sequence ID" value="CAH1800795.1"/>
    <property type="molecule type" value="Genomic_DNA"/>
</dbReference>